<evidence type="ECO:0000313" key="2">
    <source>
        <dbReference type="EMBL" id="THB61564.1"/>
    </source>
</evidence>
<dbReference type="Gene3D" id="3.40.50.880">
    <property type="match status" value="1"/>
</dbReference>
<proteinExistence type="predicted"/>
<dbReference type="SUPFAM" id="SSF52317">
    <property type="entry name" value="Class I glutamine amidotransferase-like"/>
    <property type="match status" value="1"/>
</dbReference>
<dbReference type="Proteomes" id="UP000310506">
    <property type="component" value="Unassembled WGS sequence"/>
</dbReference>
<gene>
    <name evidence="2" type="ORF">ESZ54_04915</name>
</gene>
<dbReference type="Pfam" id="PF01965">
    <property type="entry name" value="DJ-1_PfpI"/>
    <property type="match status" value="1"/>
</dbReference>
<sequence>MVENKALVLVYDGMSMSEITLLTDYLTVYQPCGEWWTIDTVGSHDKKMIQSEDSFQIVPNKSFREINFSNYQLILLTGIMNPYPIAEDKELIDFLKPLANLKDRPLIAAISSAPMLLAKAGVLRDSKFTSGLFEETLNEFEFFNKENIVRQPLVYDEKQHIITAIGFAYREFAVKTAQILGFDLANDKFSGPRTTPPYTEEELTFYMYGPDE</sequence>
<keyword evidence="3" id="KW-1185">Reference proteome</keyword>
<evidence type="ECO:0000259" key="1">
    <source>
        <dbReference type="Pfam" id="PF01965"/>
    </source>
</evidence>
<organism evidence="2 3">
    <name type="scientific">Vagococcus silagei</name>
    <dbReference type="NCBI Taxonomy" id="2508885"/>
    <lineage>
        <taxon>Bacteria</taxon>
        <taxon>Bacillati</taxon>
        <taxon>Bacillota</taxon>
        <taxon>Bacilli</taxon>
        <taxon>Lactobacillales</taxon>
        <taxon>Enterococcaceae</taxon>
        <taxon>Vagococcus</taxon>
    </lineage>
</organism>
<dbReference type="OrthoDB" id="9800516at2"/>
<protein>
    <submittedName>
        <fullName evidence="2">4-methyl-5(B-hydroxyethyl)-thiazole monophosphate biosynthesis protein</fullName>
    </submittedName>
</protein>
<dbReference type="EMBL" id="SDGV01000011">
    <property type="protein sequence ID" value="THB61564.1"/>
    <property type="molecule type" value="Genomic_DNA"/>
</dbReference>
<comment type="caution">
    <text evidence="2">The sequence shown here is derived from an EMBL/GenBank/DDBJ whole genome shotgun (WGS) entry which is preliminary data.</text>
</comment>
<feature type="domain" description="DJ-1/PfpI" evidence="1">
    <location>
        <begin position="5"/>
        <end position="175"/>
    </location>
</feature>
<dbReference type="AlphaFoldDB" id="A0A4S3B343"/>
<accession>A0A4S3B343</accession>
<evidence type="ECO:0000313" key="3">
    <source>
        <dbReference type="Proteomes" id="UP000310506"/>
    </source>
</evidence>
<name>A0A4S3B343_9ENTE</name>
<reference evidence="2 3" key="1">
    <citation type="submission" date="2019-01" db="EMBL/GenBank/DDBJ databases">
        <title>Vagococcus silagei sp. nov. isolated from brewer's grain.</title>
        <authorList>
            <person name="Guu J.-R."/>
        </authorList>
    </citation>
    <scope>NUCLEOTIDE SEQUENCE [LARGE SCALE GENOMIC DNA]</scope>
    <source>
        <strain evidence="2 3">2B-2</strain>
    </source>
</reference>
<dbReference type="InterPro" id="IPR029062">
    <property type="entry name" value="Class_I_gatase-like"/>
</dbReference>
<dbReference type="RefSeq" id="WP_136136575.1">
    <property type="nucleotide sequence ID" value="NZ_SDGV01000011.1"/>
</dbReference>
<dbReference type="InterPro" id="IPR002818">
    <property type="entry name" value="DJ-1/PfpI"/>
</dbReference>